<evidence type="ECO:0000256" key="4">
    <source>
        <dbReference type="ARBA" id="ARBA00022763"/>
    </source>
</evidence>
<dbReference type="Proteomes" id="UP000231487">
    <property type="component" value="Unassembled WGS sequence"/>
</dbReference>
<comment type="caution">
    <text evidence="14">The sequence shown here is derived from an EMBL/GenBank/DDBJ whole genome shotgun (WGS) entry which is preliminary data.</text>
</comment>
<dbReference type="SUPFAM" id="SSF51306">
    <property type="entry name" value="LexA/Signal peptidase"/>
    <property type="match status" value="1"/>
</dbReference>
<evidence type="ECO:0000256" key="8">
    <source>
        <dbReference type="ARBA" id="ARBA00023125"/>
    </source>
</evidence>
<evidence type="ECO:0000256" key="9">
    <source>
        <dbReference type="ARBA" id="ARBA00023163"/>
    </source>
</evidence>
<organism evidence="14 15">
    <name type="scientific">Candidatus Zambryskibacteria bacterium CG_4_9_14_3_um_filter_40_16</name>
    <dbReference type="NCBI Taxonomy" id="1975111"/>
    <lineage>
        <taxon>Bacteria</taxon>
        <taxon>Candidatus Zambryskiibacteriota</taxon>
    </lineage>
</organism>
<keyword evidence="2" id="KW-0678">Repressor</keyword>
<reference evidence="15" key="1">
    <citation type="submission" date="2017-09" db="EMBL/GenBank/DDBJ databases">
        <title>Depth-based differentiation of microbial function through sediment-hosted aquifers and enrichment of novel symbionts in the deep terrestrial subsurface.</title>
        <authorList>
            <person name="Probst A.J."/>
            <person name="Ladd B."/>
            <person name="Jarett J.K."/>
            <person name="Geller-Mcgrath D.E."/>
            <person name="Sieber C.M.K."/>
            <person name="Emerson J.B."/>
            <person name="Anantharaman K."/>
            <person name="Thomas B.C."/>
            <person name="Malmstrom R."/>
            <person name="Stieglmeier M."/>
            <person name="Klingl A."/>
            <person name="Woyke T."/>
            <person name="Ryan C.M."/>
            <person name="Banfield J.F."/>
        </authorList>
    </citation>
    <scope>NUCLEOTIDE SEQUENCE [LARGE SCALE GENOMIC DNA]</scope>
</reference>
<feature type="domain" description="Peptidase S24/S26A/S26B/S26C" evidence="13">
    <location>
        <begin position="70"/>
        <end position="177"/>
    </location>
</feature>
<dbReference type="GO" id="GO:0004252">
    <property type="term" value="F:serine-type endopeptidase activity"/>
    <property type="evidence" value="ECO:0007669"/>
    <property type="project" value="InterPro"/>
</dbReference>
<dbReference type="GO" id="GO:0003677">
    <property type="term" value="F:DNA binding"/>
    <property type="evidence" value="ECO:0007669"/>
    <property type="project" value="UniProtKB-KW"/>
</dbReference>
<dbReference type="InterPro" id="IPR015927">
    <property type="entry name" value="Peptidase_S24_S26A/B/C"/>
</dbReference>
<dbReference type="SUPFAM" id="SSF46785">
    <property type="entry name" value="Winged helix' DNA-binding domain"/>
    <property type="match status" value="1"/>
</dbReference>
<evidence type="ECO:0000256" key="1">
    <source>
        <dbReference type="ARBA" id="ARBA00007484"/>
    </source>
</evidence>
<keyword evidence="11" id="KW-0742">SOS response</keyword>
<dbReference type="PRINTS" id="PR00726">
    <property type="entry name" value="LEXASERPTASE"/>
</dbReference>
<name>A0A2M7WVS7_9BACT</name>
<evidence type="ECO:0000256" key="3">
    <source>
        <dbReference type="ARBA" id="ARBA00022705"/>
    </source>
</evidence>
<sequence length="190" mass="21832">MNDRKKQKDKILQFYKNNRRMPGYNEIMGLLNFKSKNSVHKLIGWLVEDGVISKDSKGRIIPRNIENEIPMVGLVEAGLPSDVEADELDRVSLDEFLVEDKDKTFMLEVKGDSMTDAHIDEGDYVLAERLGEPKDKDIVIAEIDGGWTMKYFRKDGNKIWLEPANKNYKPIYPKESLNVAAIVKAIIRKY</sequence>
<dbReference type="GO" id="GO:0006281">
    <property type="term" value="P:DNA repair"/>
    <property type="evidence" value="ECO:0007669"/>
    <property type="project" value="UniProtKB-KW"/>
</dbReference>
<protein>
    <submittedName>
        <fullName evidence="14">Repressor LexA</fullName>
    </submittedName>
</protein>
<dbReference type="PANTHER" id="PTHR33516:SF2">
    <property type="entry name" value="LEXA REPRESSOR-RELATED"/>
    <property type="match status" value="1"/>
</dbReference>
<keyword evidence="7" id="KW-0805">Transcription regulation</keyword>
<keyword evidence="3" id="KW-0235">DNA replication</keyword>
<dbReference type="InterPro" id="IPR006200">
    <property type="entry name" value="LexA"/>
</dbReference>
<keyword evidence="9" id="KW-0804">Transcription</keyword>
<proteinExistence type="inferred from homology"/>
<evidence type="ECO:0000256" key="5">
    <source>
        <dbReference type="ARBA" id="ARBA00022801"/>
    </source>
</evidence>
<evidence type="ECO:0000256" key="11">
    <source>
        <dbReference type="ARBA" id="ARBA00023236"/>
    </source>
</evidence>
<dbReference type="GO" id="GO:0045892">
    <property type="term" value="P:negative regulation of DNA-templated transcription"/>
    <property type="evidence" value="ECO:0007669"/>
    <property type="project" value="InterPro"/>
</dbReference>
<evidence type="ECO:0000259" key="13">
    <source>
        <dbReference type="Pfam" id="PF00717"/>
    </source>
</evidence>
<dbReference type="EMBL" id="PFXE01000001">
    <property type="protein sequence ID" value="PJA34596.1"/>
    <property type="molecule type" value="Genomic_DNA"/>
</dbReference>
<dbReference type="CDD" id="cd06529">
    <property type="entry name" value="S24_LexA-like"/>
    <property type="match status" value="1"/>
</dbReference>
<dbReference type="Pfam" id="PF00717">
    <property type="entry name" value="Peptidase_S24"/>
    <property type="match status" value="1"/>
</dbReference>
<dbReference type="AlphaFoldDB" id="A0A2M7WVS7"/>
<dbReference type="GO" id="GO:0009432">
    <property type="term" value="P:SOS response"/>
    <property type="evidence" value="ECO:0007669"/>
    <property type="project" value="UniProtKB-KW"/>
</dbReference>
<evidence type="ECO:0000256" key="7">
    <source>
        <dbReference type="ARBA" id="ARBA00023015"/>
    </source>
</evidence>
<evidence type="ECO:0000313" key="15">
    <source>
        <dbReference type="Proteomes" id="UP000231487"/>
    </source>
</evidence>
<evidence type="ECO:0000256" key="12">
    <source>
        <dbReference type="RuleBase" id="RU003991"/>
    </source>
</evidence>
<dbReference type="GO" id="GO:0006260">
    <property type="term" value="P:DNA replication"/>
    <property type="evidence" value="ECO:0007669"/>
    <property type="project" value="UniProtKB-KW"/>
</dbReference>
<accession>A0A2M7WVS7</accession>
<evidence type="ECO:0000313" key="14">
    <source>
        <dbReference type="EMBL" id="PJA34596.1"/>
    </source>
</evidence>
<gene>
    <name evidence="14" type="primary">lexA</name>
    <name evidence="14" type="ORF">CO184_00035</name>
</gene>
<dbReference type="NCBIfam" id="TIGR00498">
    <property type="entry name" value="lexA"/>
    <property type="match status" value="1"/>
</dbReference>
<dbReference type="InterPro" id="IPR036388">
    <property type="entry name" value="WH-like_DNA-bd_sf"/>
</dbReference>
<dbReference type="PANTHER" id="PTHR33516">
    <property type="entry name" value="LEXA REPRESSOR"/>
    <property type="match status" value="1"/>
</dbReference>
<dbReference type="Gene3D" id="2.10.109.10">
    <property type="entry name" value="Umud Fragment, subunit A"/>
    <property type="match status" value="1"/>
</dbReference>
<keyword evidence="10" id="KW-0234">DNA repair</keyword>
<keyword evidence="8" id="KW-0238">DNA-binding</keyword>
<evidence type="ECO:0000256" key="2">
    <source>
        <dbReference type="ARBA" id="ARBA00022491"/>
    </source>
</evidence>
<dbReference type="InterPro" id="IPR036286">
    <property type="entry name" value="LexA/Signal_pep-like_sf"/>
</dbReference>
<keyword evidence="5 12" id="KW-0378">Hydrolase</keyword>
<dbReference type="InterPro" id="IPR050077">
    <property type="entry name" value="LexA_repressor"/>
</dbReference>
<dbReference type="InterPro" id="IPR036390">
    <property type="entry name" value="WH_DNA-bd_sf"/>
</dbReference>
<evidence type="ECO:0000256" key="10">
    <source>
        <dbReference type="ARBA" id="ARBA00023204"/>
    </source>
</evidence>
<dbReference type="Gene3D" id="1.10.10.10">
    <property type="entry name" value="Winged helix-like DNA-binding domain superfamily/Winged helix DNA-binding domain"/>
    <property type="match status" value="1"/>
</dbReference>
<keyword evidence="4" id="KW-0227">DNA damage</keyword>
<dbReference type="InterPro" id="IPR039418">
    <property type="entry name" value="LexA-like"/>
</dbReference>
<comment type="similarity">
    <text evidence="1 12">Belongs to the peptidase S24 family.</text>
</comment>
<evidence type="ECO:0000256" key="6">
    <source>
        <dbReference type="ARBA" id="ARBA00022813"/>
    </source>
</evidence>
<keyword evidence="6 12" id="KW-0068">Autocatalytic cleavage</keyword>
<dbReference type="InterPro" id="IPR006197">
    <property type="entry name" value="Peptidase_S24_LexA"/>
</dbReference>